<dbReference type="AlphaFoldDB" id="U7D496"/>
<organism evidence="2 3">
    <name type="scientific">Chitinivibrio alkaliphilus ACht1</name>
    <dbReference type="NCBI Taxonomy" id="1313304"/>
    <lineage>
        <taxon>Bacteria</taxon>
        <taxon>Pseudomonadati</taxon>
        <taxon>Fibrobacterota</taxon>
        <taxon>Chitinivibrionia</taxon>
        <taxon>Chitinivibrionales</taxon>
        <taxon>Chitinivibrionaceae</taxon>
        <taxon>Chitinivibrio</taxon>
    </lineage>
</organism>
<dbReference type="eggNOG" id="COG3025">
    <property type="taxonomic scope" value="Bacteria"/>
</dbReference>
<comment type="caution">
    <text evidence="2">The sequence shown here is derived from an EMBL/GenBank/DDBJ whole genome shotgun (WGS) entry which is preliminary data.</text>
</comment>
<feature type="domain" description="VTC" evidence="1">
    <location>
        <begin position="24"/>
        <end position="225"/>
    </location>
</feature>
<dbReference type="CDD" id="cd07750">
    <property type="entry name" value="PolyPPase_VTC_like"/>
    <property type="match status" value="1"/>
</dbReference>
<protein>
    <recommendedName>
        <fullName evidence="1">VTC domain-containing protein</fullName>
    </recommendedName>
</protein>
<dbReference type="Gene3D" id="3.20.100.30">
    <property type="entry name" value="VTC, catalytic tunnel domain"/>
    <property type="match status" value="1"/>
</dbReference>
<dbReference type="GO" id="GO:0006799">
    <property type="term" value="P:polyphosphate biosynthetic process"/>
    <property type="evidence" value="ECO:0007669"/>
    <property type="project" value="UniProtKB-ARBA"/>
</dbReference>
<evidence type="ECO:0000313" key="2">
    <source>
        <dbReference type="EMBL" id="ERP30788.1"/>
    </source>
</evidence>
<dbReference type="RefSeq" id="WP_022637710.1">
    <property type="nucleotide sequence ID" value="NZ_ASJR01000032.1"/>
</dbReference>
<dbReference type="EMBL" id="ASJR01000032">
    <property type="protein sequence ID" value="ERP30788.1"/>
    <property type="molecule type" value="Genomic_DNA"/>
</dbReference>
<dbReference type="STRING" id="1313304.CALK_2354"/>
<dbReference type="InterPro" id="IPR018966">
    <property type="entry name" value="VTC_domain"/>
</dbReference>
<gene>
    <name evidence="2" type="ORF">CALK_2354</name>
</gene>
<dbReference type="InterPro" id="IPR042267">
    <property type="entry name" value="VTC_sf"/>
</dbReference>
<name>U7D496_9BACT</name>
<dbReference type="Proteomes" id="UP000017148">
    <property type="component" value="Unassembled WGS sequence"/>
</dbReference>
<reference evidence="2 3" key="1">
    <citation type="journal article" date="2013" name="Environ. Microbiol.">
        <title>Genome analysis of Chitinivibrio alkaliphilus gen. nov., sp. nov., a novel extremely haloalkaliphilic anaerobic chitinolytic bacterium from the candidate phylum Termite Group 3.</title>
        <authorList>
            <person name="Sorokin D.Y."/>
            <person name="Gumerov V.M."/>
            <person name="Rakitin A.L."/>
            <person name="Beletsky A.V."/>
            <person name="Damste J.S."/>
            <person name="Muyzer G."/>
            <person name="Mardanov A.V."/>
            <person name="Ravin N.V."/>
        </authorList>
    </citation>
    <scope>NUCLEOTIDE SEQUENCE [LARGE SCALE GENOMIC DNA]</scope>
    <source>
        <strain evidence="2 3">ACht1</strain>
    </source>
</reference>
<evidence type="ECO:0000259" key="1">
    <source>
        <dbReference type="Pfam" id="PF09359"/>
    </source>
</evidence>
<evidence type="ECO:0000313" key="3">
    <source>
        <dbReference type="Proteomes" id="UP000017148"/>
    </source>
</evidence>
<accession>U7D496</accession>
<dbReference type="Pfam" id="PF09359">
    <property type="entry name" value="VTC"/>
    <property type="match status" value="1"/>
</dbReference>
<keyword evidence="3" id="KW-1185">Reference proteome</keyword>
<proteinExistence type="predicted"/>
<sequence>MIEQLQQFEEISLAEATAVSLMRRHDTKYLIDRRRLTPLLQRMTSAYRVLTIEKKKQLPYLTVYFDTPDLQCYLAHHNKRRSRYKFRSRRYLISDITFNEIKEKRNTGKTYKSRIQRSAMPLFVDNTFQSFIDETIHLEKPLFPTLEVEYNRITLVHKREKERLTIDTDLQFSGAQQNRTLRETVIIERKSERSAHTSHGRTLLKEATAYPTGFSKYCIGVALTYRGIKTNNFKEKLRTVSKIERLSPWKKYSAL</sequence>
<dbReference type="OrthoDB" id="148766at2"/>